<dbReference type="EMBL" id="MFZI01000001">
    <property type="protein sequence ID" value="OGK22299.1"/>
    <property type="molecule type" value="Genomic_DNA"/>
</dbReference>
<name>A0A1F7GT69_9BACT</name>
<gene>
    <name evidence="4" type="primary">rplM</name>
    <name evidence="5" type="ORF">A2866_05280</name>
</gene>
<proteinExistence type="inferred from homology"/>
<evidence type="ECO:0000256" key="2">
    <source>
        <dbReference type="ARBA" id="ARBA00022980"/>
    </source>
</evidence>
<keyword evidence="3 4" id="KW-0687">Ribonucleoprotein</keyword>
<dbReference type="GO" id="GO:0003729">
    <property type="term" value="F:mRNA binding"/>
    <property type="evidence" value="ECO:0007669"/>
    <property type="project" value="TreeGrafter"/>
</dbReference>
<dbReference type="PIRSF" id="PIRSF002181">
    <property type="entry name" value="Ribosomal_L13"/>
    <property type="match status" value="1"/>
</dbReference>
<comment type="function">
    <text evidence="4">This protein is one of the early assembly proteins of the 50S ribosomal subunit, although it is not seen to bind rRNA by itself. It is important during the early stages of 50S assembly.</text>
</comment>
<dbReference type="AlphaFoldDB" id="A0A1F7GT69"/>
<sequence length="145" mass="16884">MVTLTHTTKSIKEKDIKRRWHLVDLKNEVLGRITSKISQYLQGKNKMDYASYLDMGDYVVAVNAKQVKITGKKSSQKIYTRYSGYPGGLKKTTFANLLEKKPEEVIRHAVSGMLPKNKLRDRRMARLYVYPDQNHPYKDKFNSNK</sequence>
<comment type="similarity">
    <text evidence="1 4">Belongs to the universal ribosomal protein uL13 family.</text>
</comment>
<protein>
    <recommendedName>
        <fullName evidence="4">Large ribosomal subunit protein uL13</fullName>
    </recommendedName>
</protein>
<keyword evidence="2 4" id="KW-0689">Ribosomal protein</keyword>
<dbReference type="GO" id="GO:0005840">
    <property type="term" value="C:ribosome"/>
    <property type="evidence" value="ECO:0007669"/>
    <property type="project" value="UniProtKB-KW"/>
</dbReference>
<dbReference type="InterPro" id="IPR036899">
    <property type="entry name" value="Ribosomal_uL13_sf"/>
</dbReference>
<comment type="subunit">
    <text evidence="4">Part of the 50S ribosomal subunit.</text>
</comment>
<evidence type="ECO:0000313" key="5">
    <source>
        <dbReference type="EMBL" id="OGK22299.1"/>
    </source>
</evidence>
<dbReference type="GO" id="GO:0003735">
    <property type="term" value="F:structural constituent of ribosome"/>
    <property type="evidence" value="ECO:0007669"/>
    <property type="project" value="InterPro"/>
</dbReference>
<accession>A0A1F7GT69</accession>
<dbReference type="GO" id="GO:1990904">
    <property type="term" value="C:ribonucleoprotein complex"/>
    <property type="evidence" value="ECO:0007669"/>
    <property type="project" value="UniProtKB-KW"/>
</dbReference>
<dbReference type="PANTHER" id="PTHR11545">
    <property type="entry name" value="RIBOSOMAL PROTEIN L13"/>
    <property type="match status" value="1"/>
</dbReference>
<dbReference type="Proteomes" id="UP000177026">
    <property type="component" value="Unassembled WGS sequence"/>
</dbReference>
<dbReference type="GO" id="GO:0006412">
    <property type="term" value="P:translation"/>
    <property type="evidence" value="ECO:0007669"/>
    <property type="project" value="UniProtKB-UniRule"/>
</dbReference>
<organism evidence="5 6">
    <name type="scientific">Candidatus Roizmanbacteria bacterium RIFCSPHIGHO2_01_FULL_39_8</name>
    <dbReference type="NCBI Taxonomy" id="1802033"/>
    <lineage>
        <taxon>Bacteria</taxon>
        <taxon>Candidatus Roizmaniibacteriota</taxon>
    </lineage>
</organism>
<dbReference type="NCBIfam" id="TIGR01066">
    <property type="entry name" value="rplM_bact"/>
    <property type="match status" value="1"/>
</dbReference>
<dbReference type="InterPro" id="IPR005822">
    <property type="entry name" value="Ribosomal_uL13"/>
</dbReference>
<evidence type="ECO:0000256" key="4">
    <source>
        <dbReference type="HAMAP-Rule" id="MF_01366"/>
    </source>
</evidence>
<evidence type="ECO:0000313" key="6">
    <source>
        <dbReference type="Proteomes" id="UP000177026"/>
    </source>
</evidence>
<dbReference type="Gene3D" id="3.90.1180.10">
    <property type="entry name" value="Ribosomal protein L13"/>
    <property type="match status" value="1"/>
</dbReference>
<dbReference type="PANTHER" id="PTHR11545:SF2">
    <property type="entry name" value="LARGE RIBOSOMAL SUBUNIT PROTEIN UL13M"/>
    <property type="match status" value="1"/>
</dbReference>
<evidence type="ECO:0000256" key="1">
    <source>
        <dbReference type="ARBA" id="ARBA00006227"/>
    </source>
</evidence>
<dbReference type="Pfam" id="PF00572">
    <property type="entry name" value="Ribosomal_L13"/>
    <property type="match status" value="1"/>
</dbReference>
<evidence type="ECO:0000256" key="3">
    <source>
        <dbReference type="ARBA" id="ARBA00023274"/>
    </source>
</evidence>
<dbReference type="SUPFAM" id="SSF52161">
    <property type="entry name" value="Ribosomal protein L13"/>
    <property type="match status" value="1"/>
</dbReference>
<dbReference type="CDD" id="cd00392">
    <property type="entry name" value="Ribosomal_L13"/>
    <property type="match status" value="1"/>
</dbReference>
<dbReference type="GO" id="GO:0017148">
    <property type="term" value="P:negative regulation of translation"/>
    <property type="evidence" value="ECO:0007669"/>
    <property type="project" value="TreeGrafter"/>
</dbReference>
<reference evidence="5 6" key="1">
    <citation type="journal article" date="2016" name="Nat. Commun.">
        <title>Thousands of microbial genomes shed light on interconnected biogeochemical processes in an aquifer system.</title>
        <authorList>
            <person name="Anantharaman K."/>
            <person name="Brown C.T."/>
            <person name="Hug L.A."/>
            <person name="Sharon I."/>
            <person name="Castelle C.J."/>
            <person name="Probst A.J."/>
            <person name="Thomas B.C."/>
            <person name="Singh A."/>
            <person name="Wilkins M.J."/>
            <person name="Karaoz U."/>
            <person name="Brodie E.L."/>
            <person name="Williams K.H."/>
            <person name="Hubbard S.S."/>
            <person name="Banfield J.F."/>
        </authorList>
    </citation>
    <scope>NUCLEOTIDE SEQUENCE [LARGE SCALE GENOMIC DNA]</scope>
</reference>
<comment type="caution">
    <text evidence="5">The sequence shown here is derived from an EMBL/GenBank/DDBJ whole genome shotgun (WGS) entry which is preliminary data.</text>
</comment>
<dbReference type="HAMAP" id="MF_01366">
    <property type="entry name" value="Ribosomal_uL13"/>
    <property type="match status" value="1"/>
</dbReference>
<dbReference type="InterPro" id="IPR005823">
    <property type="entry name" value="Ribosomal_uL13_bac-type"/>
</dbReference>